<keyword evidence="1" id="KW-0812">Transmembrane</keyword>
<keyword evidence="1" id="KW-0472">Membrane</keyword>
<gene>
    <name evidence="2" type="ORF">B0T14DRAFT_439727</name>
</gene>
<protein>
    <submittedName>
        <fullName evidence="2">Uncharacterized protein</fullName>
    </submittedName>
</protein>
<evidence type="ECO:0000313" key="2">
    <source>
        <dbReference type="EMBL" id="KAK0611743.1"/>
    </source>
</evidence>
<sequence length="337" mass="38570">MTSADFQHNFALSATQFDERCLTLMVVLGATDEQVQKVEDLLRNADDALGHPLLMLGLCAELLLQHMQDIVEDAVDKCIETTRTMRPQSLSIGSVPSTNQVISFMDRVQRNRRRSQQIEDEVKLTKAYLTKQLPKKAVTDGNLEDREIDEVTERFYERFEYIFLEMDALMSKSKIYADEMSFNAETIRGEISRREAISGARLAGASVVIAVVATFYLPITSIATIFAMPVFDFKNDWRDWRYKPVPSTKSNNSSTTGEDRKPAEELPVFSGYFWIYAAIAIGTMFFTFFLCWMFIGGTSADDPDGTKHPFRRHMRNIFDFIMESVPYFIESCAKNRH</sequence>
<keyword evidence="3" id="KW-1185">Reference proteome</keyword>
<dbReference type="Proteomes" id="UP001175000">
    <property type="component" value="Unassembled WGS sequence"/>
</dbReference>
<reference evidence="2" key="1">
    <citation type="submission" date="2023-06" db="EMBL/GenBank/DDBJ databases">
        <title>Genome-scale phylogeny and comparative genomics of the fungal order Sordariales.</title>
        <authorList>
            <consortium name="Lawrence Berkeley National Laboratory"/>
            <person name="Hensen N."/>
            <person name="Bonometti L."/>
            <person name="Westerberg I."/>
            <person name="Brannstrom I.O."/>
            <person name="Guillou S."/>
            <person name="Cros-Aarteil S."/>
            <person name="Calhoun S."/>
            <person name="Haridas S."/>
            <person name="Kuo A."/>
            <person name="Mondo S."/>
            <person name="Pangilinan J."/>
            <person name="Riley R."/>
            <person name="Labutti K."/>
            <person name="Andreopoulos B."/>
            <person name="Lipzen A."/>
            <person name="Chen C."/>
            <person name="Yanf M."/>
            <person name="Daum C."/>
            <person name="Ng V."/>
            <person name="Clum A."/>
            <person name="Steindorff A."/>
            <person name="Ohm R."/>
            <person name="Martin F."/>
            <person name="Silar P."/>
            <person name="Natvig D."/>
            <person name="Lalanne C."/>
            <person name="Gautier V."/>
            <person name="Ament-Velasquez S.L."/>
            <person name="Kruys A."/>
            <person name="Hutchinson M.I."/>
            <person name="Powell A.J."/>
            <person name="Barry K."/>
            <person name="Miller A.N."/>
            <person name="Grigoriev I.V."/>
            <person name="Debuchy R."/>
            <person name="Gladieux P."/>
            <person name="Thoren M.H."/>
            <person name="Johannesson H."/>
        </authorList>
    </citation>
    <scope>NUCLEOTIDE SEQUENCE</scope>
    <source>
        <strain evidence="2">CBS 606.72</strain>
    </source>
</reference>
<evidence type="ECO:0000313" key="3">
    <source>
        <dbReference type="Proteomes" id="UP001175000"/>
    </source>
</evidence>
<dbReference type="AlphaFoldDB" id="A0AA39WB85"/>
<proteinExistence type="predicted"/>
<accession>A0AA39WB85</accession>
<feature type="transmembrane region" description="Helical" evidence="1">
    <location>
        <begin position="202"/>
        <end position="231"/>
    </location>
</feature>
<name>A0AA39WB85_9PEZI</name>
<feature type="transmembrane region" description="Helical" evidence="1">
    <location>
        <begin position="273"/>
        <end position="295"/>
    </location>
</feature>
<evidence type="ECO:0000256" key="1">
    <source>
        <dbReference type="SAM" id="Phobius"/>
    </source>
</evidence>
<organism evidence="2 3">
    <name type="scientific">Immersiella caudata</name>
    <dbReference type="NCBI Taxonomy" id="314043"/>
    <lineage>
        <taxon>Eukaryota</taxon>
        <taxon>Fungi</taxon>
        <taxon>Dikarya</taxon>
        <taxon>Ascomycota</taxon>
        <taxon>Pezizomycotina</taxon>
        <taxon>Sordariomycetes</taxon>
        <taxon>Sordariomycetidae</taxon>
        <taxon>Sordariales</taxon>
        <taxon>Lasiosphaeriaceae</taxon>
        <taxon>Immersiella</taxon>
    </lineage>
</organism>
<dbReference type="EMBL" id="JAULSU010000007">
    <property type="protein sequence ID" value="KAK0611743.1"/>
    <property type="molecule type" value="Genomic_DNA"/>
</dbReference>
<keyword evidence="1" id="KW-1133">Transmembrane helix</keyword>
<comment type="caution">
    <text evidence="2">The sequence shown here is derived from an EMBL/GenBank/DDBJ whole genome shotgun (WGS) entry which is preliminary data.</text>
</comment>